<feature type="compositionally biased region" description="Acidic residues" evidence="1">
    <location>
        <begin position="289"/>
        <end position="302"/>
    </location>
</feature>
<name>A0A4U6X7D2_9PEZI</name>
<feature type="compositionally biased region" description="Gly residues" evidence="1">
    <location>
        <begin position="247"/>
        <end position="259"/>
    </location>
</feature>
<feature type="region of interest" description="Disordered" evidence="1">
    <location>
        <begin position="25"/>
        <end position="44"/>
    </location>
</feature>
<gene>
    <name evidence="2" type="ORF">CTA1_4391</name>
</gene>
<feature type="region of interest" description="Disordered" evidence="1">
    <location>
        <begin position="551"/>
        <end position="570"/>
    </location>
</feature>
<feature type="compositionally biased region" description="Basic and acidic residues" evidence="1">
    <location>
        <begin position="168"/>
        <end position="177"/>
    </location>
</feature>
<sequence>MTSDLGADGVDAVAGHGATAHAAEFQGGVDDTSETLAGDEAGGGGEAVRLEALGEVLPPPPRSDGAGHDGVGVAAVGAEDPGDTDGHPVGEVLAVLHAVADEVEVLDDGLEGADDAHDDGEDGAGLGDGELGHGDGLGDGLPGEDGGGTEGARLLGPHLLPDAGVGGHEQDKDAGREEDADAGADGLGVELQVGGRAQEEADAEVGDQGGGDVGGTRGDTAGDEVDALGGLDVEALAGGDAAKDELGGLGGGGERGAVGDGAAVDAEEGEEQAEDAGEDGEAGVHVELDVADDAGDGGEDEGAGGPDPDGHLLARGRKVLDEAVLGVGHAGVLGEEGVVLAARLHAVVDAAGAGAEGELCAVDEDADVQDELDHGVDDEDHDAGPQHPVARGRHPVGVVADLHDAKVDHVGPLLALGVSLDAHGLAVVHEGRSDDAPGDKGPEPPGQGGVDSDEHAGAEEGGDVEPQEDVPVVQNAIGVLGDDDVDEGAGEAVTQGLDLLGGVGGSAADGVHGADGQGGRGGWVSESAFERRAQKGEARCILPGDVDDEELAQGHGREEAEEGAGDGDGQDAAKVLTRVLGHEVELVHGGEGGDEETGHAAGTGGSGLDDGAGVGAC</sequence>
<dbReference type="AlphaFoldDB" id="A0A4U6X7D2"/>
<feature type="region of interest" description="Disordered" evidence="1">
    <location>
        <begin position="588"/>
        <end position="617"/>
    </location>
</feature>
<feature type="compositionally biased region" description="Gly residues" evidence="1">
    <location>
        <begin position="207"/>
        <end position="217"/>
    </location>
</feature>
<evidence type="ECO:0000313" key="2">
    <source>
        <dbReference type="EMBL" id="TKW51401.1"/>
    </source>
</evidence>
<feature type="compositionally biased region" description="Gly residues" evidence="1">
    <location>
        <begin position="123"/>
        <end position="150"/>
    </location>
</feature>
<proteinExistence type="predicted"/>
<keyword evidence="3" id="KW-1185">Reference proteome</keyword>
<reference evidence="2 3" key="1">
    <citation type="journal article" date="2019" name="PLoS ONE">
        <title>Comparative genome analysis indicates high evolutionary potential of pathogenicity genes in Colletotrichum tanaceti.</title>
        <authorList>
            <person name="Lelwala R.V."/>
            <person name="Korhonen P.K."/>
            <person name="Young N.D."/>
            <person name="Scott J.B."/>
            <person name="Ades P.A."/>
            <person name="Gasser R.B."/>
            <person name="Taylor P.W.J."/>
        </authorList>
    </citation>
    <scope>NUCLEOTIDE SEQUENCE [LARGE SCALE GENOMIC DNA]</scope>
    <source>
        <strain evidence="2">BRIP57314</strain>
    </source>
</reference>
<feature type="region of interest" description="Disordered" evidence="1">
    <location>
        <begin position="196"/>
        <end position="225"/>
    </location>
</feature>
<feature type="compositionally biased region" description="Basic and acidic residues" evidence="1">
    <location>
        <begin position="430"/>
        <end position="442"/>
    </location>
</feature>
<dbReference type="Proteomes" id="UP000310108">
    <property type="component" value="Unassembled WGS sequence"/>
</dbReference>
<dbReference type="EMBL" id="PJEX01000307">
    <property type="protein sequence ID" value="TKW51401.1"/>
    <property type="molecule type" value="Genomic_DNA"/>
</dbReference>
<feature type="region of interest" description="Disordered" evidence="1">
    <location>
        <begin position="247"/>
        <end position="313"/>
    </location>
</feature>
<evidence type="ECO:0000313" key="3">
    <source>
        <dbReference type="Proteomes" id="UP000310108"/>
    </source>
</evidence>
<comment type="caution">
    <text evidence="2">The sequence shown here is derived from an EMBL/GenBank/DDBJ whole genome shotgun (WGS) entry which is preliminary data.</text>
</comment>
<evidence type="ECO:0000256" key="1">
    <source>
        <dbReference type="SAM" id="MobiDB-lite"/>
    </source>
</evidence>
<feature type="region of interest" description="Disordered" evidence="1">
    <location>
        <begin position="110"/>
        <end position="181"/>
    </location>
</feature>
<organism evidence="2 3">
    <name type="scientific">Colletotrichum tanaceti</name>
    <dbReference type="NCBI Taxonomy" id="1306861"/>
    <lineage>
        <taxon>Eukaryota</taxon>
        <taxon>Fungi</taxon>
        <taxon>Dikarya</taxon>
        <taxon>Ascomycota</taxon>
        <taxon>Pezizomycotina</taxon>
        <taxon>Sordariomycetes</taxon>
        <taxon>Hypocreomycetidae</taxon>
        <taxon>Glomerellales</taxon>
        <taxon>Glomerellaceae</taxon>
        <taxon>Colletotrichum</taxon>
        <taxon>Colletotrichum destructivum species complex</taxon>
    </lineage>
</organism>
<feature type="region of interest" description="Disordered" evidence="1">
    <location>
        <begin position="430"/>
        <end position="469"/>
    </location>
</feature>
<feature type="compositionally biased region" description="Acidic residues" evidence="1">
    <location>
        <begin position="265"/>
        <end position="281"/>
    </location>
</feature>
<feature type="compositionally biased region" description="Gly residues" evidence="1">
    <location>
        <begin position="601"/>
        <end position="617"/>
    </location>
</feature>
<feature type="compositionally biased region" description="Acidic residues" evidence="1">
    <location>
        <begin position="110"/>
        <end position="122"/>
    </location>
</feature>
<dbReference type="OrthoDB" id="10446457at2759"/>
<feature type="region of interest" description="Disordered" evidence="1">
    <location>
        <begin position="58"/>
        <end position="89"/>
    </location>
</feature>
<protein>
    <submittedName>
        <fullName evidence="2">Uncharacterized protein</fullName>
    </submittedName>
</protein>
<feature type="compositionally biased region" description="Acidic residues" evidence="1">
    <location>
        <begin position="559"/>
        <end position="569"/>
    </location>
</feature>
<accession>A0A4U6X7D2</accession>